<evidence type="ECO:0000256" key="5">
    <source>
        <dbReference type="ARBA" id="ARBA00022944"/>
    </source>
</evidence>
<dbReference type="GO" id="GO:0019350">
    <property type="term" value="P:teichoic acid biosynthetic process"/>
    <property type="evidence" value="ECO:0007669"/>
    <property type="project" value="UniProtKB-KW"/>
</dbReference>
<evidence type="ECO:0000256" key="4">
    <source>
        <dbReference type="ARBA" id="ARBA00022679"/>
    </source>
</evidence>
<organism evidence="7 8">
    <name type="scientific">Bacteroides uniformis</name>
    <dbReference type="NCBI Taxonomy" id="820"/>
    <lineage>
        <taxon>Bacteria</taxon>
        <taxon>Pseudomonadati</taxon>
        <taxon>Bacteroidota</taxon>
        <taxon>Bacteroidia</taxon>
        <taxon>Bacteroidales</taxon>
        <taxon>Bacteroidaceae</taxon>
        <taxon>Bacteroides</taxon>
    </lineage>
</organism>
<keyword evidence="3" id="KW-1003">Cell membrane</keyword>
<dbReference type="InterPro" id="IPR007554">
    <property type="entry name" value="Glycerophosphate_synth"/>
</dbReference>
<evidence type="ECO:0000256" key="2">
    <source>
        <dbReference type="ARBA" id="ARBA00010488"/>
    </source>
</evidence>
<evidence type="ECO:0000313" key="7">
    <source>
        <dbReference type="EMBL" id="OUN55419.1"/>
    </source>
</evidence>
<dbReference type="Pfam" id="PF04464">
    <property type="entry name" value="Glyphos_transf"/>
    <property type="match status" value="1"/>
</dbReference>
<evidence type="ECO:0008006" key="9">
    <source>
        <dbReference type="Google" id="ProtNLM"/>
    </source>
</evidence>
<keyword evidence="4" id="KW-0808">Transferase</keyword>
<name>A0A1Y3VAD2_BACUN</name>
<dbReference type="AlphaFoldDB" id="A0A1Y3VAD2"/>
<dbReference type="RefSeq" id="WP_087332466.1">
    <property type="nucleotide sequence ID" value="NZ_NFHS01000003.1"/>
</dbReference>
<evidence type="ECO:0000256" key="1">
    <source>
        <dbReference type="ARBA" id="ARBA00004202"/>
    </source>
</evidence>
<dbReference type="PANTHER" id="PTHR37316">
    <property type="entry name" value="TEICHOIC ACID GLYCEROL-PHOSPHATE PRIMASE"/>
    <property type="match status" value="1"/>
</dbReference>
<evidence type="ECO:0000256" key="6">
    <source>
        <dbReference type="ARBA" id="ARBA00023136"/>
    </source>
</evidence>
<dbReference type="Proteomes" id="UP000196329">
    <property type="component" value="Unassembled WGS sequence"/>
</dbReference>
<dbReference type="Gene3D" id="3.40.50.12580">
    <property type="match status" value="1"/>
</dbReference>
<gene>
    <name evidence="7" type="ORF">B5G17_06795</name>
</gene>
<keyword evidence="6" id="KW-0472">Membrane</keyword>
<evidence type="ECO:0000256" key="3">
    <source>
        <dbReference type="ARBA" id="ARBA00022475"/>
    </source>
</evidence>
<dbReference type="Gene3D" id="3.40.50.11820">
    <property type="match status" value="1"/>
</dbReference>
<protein>
    <recommendedName>
        <fullName evidence="9">CDP-glycerol:poly(Glycerophosphate) glycerophosphotransferase</fullName>
    </recommendedName>
</protein>
<dbReference type="GO" id="GO:0005886">
    <property type="term" value="C:plasma membrane"/>
    <property type="evidence" value="ECO:0007669"/>
    <property type="project" value="UniProtKB-SubCell"/>
</dbReference>
<accession>A0A1Y3VAD2</accession>
<dbReference type="SUPFAM" id="SSF53756">
    <property type="entry name" value="UDP-Glycosyltransferase/glycogen phosphorylase"/>
    <property type="match status" value="1"/>
</dbReference>
<comment type="subcellular location">
    <subcellularLocation>
        <location evidence="1">Cell membrane</location>
        <topology evidence="1">Peripheral membrane protein</topology>
    </subcellularLocation>
</comment>
<sequence length="370" mass="43183">MKVLFQFISYFLSLVPKSNKILVFSSFPDFADNAFAVYQYLKKKKGEKYRYIWIYVDKKNVNKSSDIEGYYRYSFWGIYYFLRARYVFCTHGLNSFIHLRQGMKIINLWHGMPLKTIGCLDPQSNGVNPTVADYLVATSPAFQKIMSQSFNNMDLDRVLLVGQPRNDLLFEPTNYFMNNGISVSDYDKIGIWLPTYRQSIIGDIRVDGLYNEGGISFFSMKNLQSLDEFLVKTANLLLIKLHPMDALQNVDFPHFSNIRIIKQKDFSEQLYPLLGASSYLLTDYSSVWVDYLIMRKPIGFVMNDCREYSESRGFTIEQMERKLPGVVIDSVDKLYQFIISPSMYNEQQANFFNIFVDNKSSERLVDFLKL</sequence>
<dbReference type="InterPro" id="IPR051612">
    <property type="entry name" value="Teichoic_Acid_Biosynth"/>
</dbReference>
<evidence type="ECO:0000313" key="8">
    <source>
        <dbReference type="Proteomes" id="UP000196329"/>
    </source>
</evidence>
<keyword evidence="5" id="KW-0777">Teichoic acid biosynthesis</keyword>
<comment type="similarity">
    <text evidence="2">Belongs to the CDP-glycerol glycerophosphotransferase family.</text>
</comment>
<reference evidence="8" key="1">
    <citation type="submission" date="2017-04" db="EMBL/GenBank/DDBJ databases">
        <title>Function of individual gut microbiota members based on whole genome sequencing of pure cultures obtained from chicken caecum.</title>
        <authorList>
            <person name="Medvecky M."/>
            <person name="Cejkova D."/>
            <person name="Polansky O."/>
            <person name="Karasova D."/>
            <person name="Kubasova T."/>
            <person name="Cizek A."/>
            <person name="Rychlik I."/>
        </authorList>
    </citation>
    <scope>NUCLEOTIDE SEQUENCE [LARGE SCALE GENOMIC DNA]</scope>
    <source>
        <strain evidence="8">An67</strain>
    </source>
</reference>
<dbReference type="GO" id="GO:0047355">
    <property type="term" value="F:CDP-glycerol glycerophosphotransferase activity"/>
    <property type="evidence" value="ECO:0007669"/>
    <property type="project" value="InterPro"/>
</dbReference>
<dbReference type="PANTHER" id="PTHR37316:SF3">
    <property type="entry name" value="TEICHOIC ACID GLYCEROL-PHOSPHATE TRANSFERASE"/>
    <property type="match status" value="1"/>
</dbReference>
<proteinExistence type="inferred from homology"/>
<dbReference type="InterPro" id="IPR043148">
    <property type="entry name" value="TagF_C"/>
</dbReference>
<dbReference type="EMBL" id="NFHS01000003">
    <property type="protein sequence ID" value="OUN55419.1"/>
    <property type="molecule type" value="Genomic_DNA"/>
</dbReference>
<dbReference type="InterPro" id="IPR043149">
    <property type="entry name" value="TagF_N"/>
</dbReference>
<comment type="caution">
    <text evidence="7">The sequence shown here is derived from an EMBL/GenBank/DDBJ whole genome shotgun (WGS) entry which is preliminary data.</text>
</comment>